<dbReference type="InterPro" id="IPR038726">
    <property type="entry name" value="PDDEXK_AddAB-type"/>
</dbReference>
<dbReference type="GO" id="GO:0004386">
    <property type="term" value="F:helicase activity"/>
    <property type="evidence" value="ECO:0007669"/>
    <property type="project" value="UniProtKB-KW"/>
</dbReference>
<dbReference type="Pfam" id="PF12705">
    <property type="entry name" value="PDDEXK_1"/>
    <property type="match status" value="1"/>
</dbReference>
<keyword evidence="2" id="KW-0067">ATP-binding</keyword>
<evidence type="ECO:0000256" key="2">
    <source>
        <dbReference type="ARBA" id="ARBA00022806"/>
    </source>
</evidence>
<evidence type="ECO:0000259" key="4">
    <source>
        <dbReference type="Pfam" id="PF12705"/>
    </source>
</evidence>
<name>A0A4R6V9E7_9PSEU</name>
<keyword evidence="3" id="KW-0234">DNA repair</keyword>
<sequence length="288" mass="31016">MSMQLGLDGMPARLVRVTPSRLATWQDCRRRYRLTYLDRPAPPRGGPRAASTLGAVVHNALHAVFGEPSARRTAARAALEVDRHWSSEGFRDDAQVATYRERARTWVADYALRHAVDGAPEPTGEVVGLERWLSAPVGAMVAEGRADRLDQRDGSAGPEVVVVDYKTGRHVPDADDARRSPALALYVLAARRTLRRPCHRVELHHLPSATIATADHDDASLAAHRESAEAAAVALGAAADELEADPRRAEDLFPPAPGPRCGACDVRRHCPEGRAAAPADAAWAGLAP</sequence>
<evidence type="ECO:0000256" key="3">
    <source>
        <dbReference type="ARBA" id="ARBA00023204"/>
    </source>
</evidence>
<gene>
    <name evidence="5" type="ORF">EV188_104227</name>
</gene>
<dbReference type="Gene3D" id="3.90.320.10">
    <property type="match status" value="1"/>
</dbReference>
<accession>A0A4R6V9E7</accession>
<keyword evidence="2" id="KW-0347">Helicase</keyword>
<evidence type="ECO:0000313" key="5">
    <source>
        <dbReference type="EMBL" id="TDQ58487.1"/>
    </source>
</evidence>
<feature type="domain" description="PD-(D/E)XK endonuclease-like" evidence="4">
    <location>
        <begin position="16"/>
        <end position="271"/>
    </location>
</feature>
<dbReference type="AlphaFoldDB" id="A0A4R6V9E7"/>
<proteinExistence type="predicted"/>
<keyword evidence="6" id="KW-1185">Reference proteome</keyword>
<dbReference type="RefSeq" id="WP_133827331.1">
    <property type="nucleotide sequence ID" value="NZ_BAABHR010000014.1"/>
</dbReference>
<dbReference type="GO" id="GO:0004527">
    <property type="term" value="F:exonuclease activity"/>
    <property type="evidence" value="ECO:0007669"/>
    <property type="project" value="UniProtKB-KW"/>
</dbReference>
<dbReference type="OrthoDB" id="9791397at2"/>
<keyword evidence="2" id="KW-0547">Nucleotide-binding</keyword>
<dbReference type="EMBL" id="SNYO01000004">
    <property type="protein sequence ID" value="TDQ58487.1"/>
    <property type="molecule type" value="Genomic_DNA"/>
</dbReference>
<dbReference type="GO" id="GO:0006281">
    <property type="term" value="P:DNA repair"/>
    <property type="evidence" value="ECO:0007669"/>
    <property type="project" value="UniProtKB-KW"/>
</dbReference>
<protein>
    <submittedName>
        <fullName evidence="5">RecB family exonuclease</fullName>
    </submittedName>
</protein>
<reference evidence="5 6" key="1">
    <citation type="submission" date="2019-03" db="EMBL/GenBank/DDBJ databases">
        <title>Genomic Encyclopedia of Type Strains, Phase IV (KMG-IV): sequencing the most valuable type-strain genomes for metagenomic binning, comparative biology and taxonomic classification.</title>
        <authorList>
            <person name="Goeker M."/>
        </authorList>
    </citation>
    <scope>NUCLEOTIDE SEQUENCE [LARGE SCALE GENOMIC DNA]</scope>
    <source>
        <strain evidence="5 6">DSM 45775</strain>
    </source>
</reference>
<keyword evidence="5" id="KW-0269">Exonuclease</keyword>
<evidence type="ECO:0000313" key="6">
    <source>
        <dbReference type="Proteomes" id="UP000295705"/>
    </source>
</evidence>
<comment type="caution">
    <text evidence="5">The sequence shown here is derived from an EMBL/GenBank/DDBJ whole genome shotgun (WGS) entry which is preliminary data.</text>
</comment>
<keyword evidence="5" id="KW-0540">Nuclease</keyword>
<organism evidence="5 6">
    <name type="scientific">Actinomycetospora succinea</name>
    <dbReference type="NCBI Taxonomy" id="663603"/>
    <lineage>
        <taxon>Bacteria</taxon>
        <taxon>Bacillati</taxon>
        <taxon>Actinomycetota</taxon>
        <taxon>Actinomycetes</taxon>
        <taxon>Pseudonocardiales</taxon>
        <taxon>Pseudonocardiaceae</taxon>
        <taxon>Actinomycetospora</taxon>
    </lineage>
</organism>
<dbReference type="Proteomes" id="UP000295705">
    <property type="component" value="Unassembled WGS sequence"/>
</dbReference>
<evidence type="ECO:0000256" key="1">
    <source>
        <dbReference type="ARBA" id="ARBA00022763"/>
    </source>
</evidence>
<keyword evidence="1" id="KW-0227">DNA damage</keyword>
<dbReference type="InterPro" id="IPR011604">
    <property type="entry name" value="PDDEXK-like_dom_sf"/>
</dbReference>
<keyword evidence="5" id="KW-0378">Hydrolase</keyword>